<evidence type="ECO:0000313" key="2">
    <source>
        <dbReference type="Proteomes" id="UP001607303"/>
    </source>
</evidence>
<keyword evidence="2" id="KW-1185">Reference proteome</keyword>
<protein>
    <submittedName>
        <fullName evidence="1">Uncharacterized protein</fullName>
    </submittedName>
</protein>
<sequence>MSKVIIKIDVVFICPALVKLSLTLQNHGITIRHYDIPDCHYTEPDTMEYWNCNLSNRAGSFYHSVKVGPSGGLTIVIDLHL</sequence>
<proteinExistence type="predicted"/>
<dbReference type="EMBL" id="JAYRBN010000032">
    <property type="protein sequence ID" value="KAL2748236.1"/>
    <property type="molecule type" value="Genomic_DNA"/>
</dbReference>
<comment type="caution">
    <text evidence="1">The sequence shown here is derived from an EMBL/GenBank/DDBJ whole genome shotgun (WGS) entry which is preliminary data.</text>
</comment>
<reference evidence="1 2" key="1">
    <citation type="journal article" date="2024" name="Ann. Entomol. Soc. Am.">
        <title>Genomic analyses of the southern and eastern yellowjacket wasps (Hymenoptera: Vespidae) reveal evolutionary signatures of social life.</title>
        <authorList>
            <person name="Catto M.A."/>
            <person name="Caine P.B."/>
            <person name="Orr S.E."/>
            <person name="Hunt B.G."/>
            <person name="Goodisman M.A.D."/>
        </authorList>
    </citation>
    <scope>NUCLEOTIDE SEQUENCE [LARGE SCALE GENOMIC DNA]</scope>
    <source>
        <strain evidence="1">232</strain>
        <tissue evidence="1">Head and thorax</tissue>
    </source>
</reference>
<accession>A0ABD2CT07</accession>
<organism evidence="1 2">
    <name type="scientific">Vespula maculifrons</name>
    <name type="common">Eastern yellow jacket</name>
    <name type="synonym">Wasp</name>
    <dbReference type="NCBI Taxonomy" id="7453"/>
    <lineage>
        <taxon>Eukaryota</taxon>
        <taxon>Metazoa</taxon>
        <taxon>Ecdysozoa</taxon>
        <taxon>Arthropoda</taxon>
        <taxon>Hexapoda</taxon>
        <taxon>Insecta</taxon>
        <taxon>Pterygota</taxon>
        <taxon>Neoptera</taxon>
        <taxon>Endopterygota</taxon>
        <taxon>Hymenoptera</taxon>
        <taxon>Apocrita</taxon>
        <taxon>Aculeata</taxon>
        <taxon>Vespoidea</taxon>
        <taxon>Vespidae</taxon>
        <taxon>Vespinae</taxon>
        <taxon>Vespula</taxon>
    </lineage>
</organism>
<dbReference type="Proteomes" id="UP001607303">
    <property type="component" value="Unassembled WGS sequence"/>
</dbReference>
<gene>
    <name evidence="1" type="ORF">V1477_003521</name>
</gene>
<name>A0ABD2CT07_VESMC</name>
<dbReference type="AlphaFoldDB" id="A0ABD2CT07"/>
<evidence type="ECO:0000313" key="1">
    <source>
        <dbReference type="EMBL" id="KAL2748236.1"/>
    </source>
</evidence>